<gene>
    <name evidence="6" type="ORF">Poly41_26710</name>
</gene>
<keyword evidence="7" id="KW-1185">Reference proteome</keyword>
<dbReference type="AlphaFoldDB" id="A0A5C6DPP2"/>
<dbReference type="CDD" id="cd18825">
    <property type="entry name" value="GH43_CtGH43-like"/>
    <property type="match status" value="1"/>
</dbReference>
<dbReference type="GO" id="GO:0004553">
    <property type="term" value="F:hydrolase activity, hydrolyzing O-glycosyl compounds"/>
    <property type="evidence" value="ECO:0007669"/>
    <property type="project" value="InterPro"/>
</dbReference>
<evidence type="ECO:0000256" key="3">
    <source>
        <dbReference type="ARBA" id="ARBA00023295"/>
    </source>
</evidence>
<proteinExistence type="inferred from homology"/>
<reference evidence="6 7" key="1">
    <citation type="submission" date="2019-02" db="EMBL/GenBank/DDBJ databases">
        <title>Deep-cultivation of Planctomycetes and their phenomic and genomic characterization uncovers novel biology.</title>
        <authorList>
            <person name="Wiegand S."/>
            <person name="Jogler M."/>
            <person name="Boedeker C."/>
            <person name="Pinto D."/>
            <person name="Vollmers J."/>
            <person name="Rivas-Marin E."/>
            <person name="Kohn T."/>
            <person name="Peeters S.H."/>
            <person name="Heuer A."/>
            <person name="Rast P."/>
            <person name="Oberbeckmann S."/>
            <person name="Bunk B."/>
            <person name="Jeske O."/>
            <person name="Meyerdierks A."/>
            <person name="Storesund J.E."/>
            <person name="Kallscheuer N."/>
            <person name="Luecker S."/>
            <person name="Lage O.M."/>
            <person name="Pohl T."/>
            <person name="Merkel B.J."/>
            <person name="Hornburger P."/>
            <person name="Mueller R.-W."/>
            <person name="Bruemmer F."/>
            <person name="Labrenz M."/>
            <person name="Spormann A.M."/>
            <person name="Op Den Camp H."/>
            <person name="Overmann J."/>
            <person name="Amann R."/>
            <person name="Jetten M.S.M."/>
            <person name="Mascher T."/>
            <person name="Medema M.H."/>
            <person name="Devos D.P."/>
            <person name="Kaster A.-K."/>
            <person name="Ovreas L."/>
            <person name="Rohde M."/>
            <person name="Galperin M.Y."/>
            <person name="Jogler C."/>
        </authorList>
    </citation>
    <scope>NUCLEOTIDE SEQUENCE [LARGE SCALE GENOMIC DNA]</scope>
    <source>
        <strain evidence="6 7">Poly41</strain>
    </source>
</reference>
<evidence type="ECO:0000256" key="4">
    <source>
        <dbReference type="RuleBase" id="RU361187"/>
    </source>
</evidence>
<dbReference type="Pfam" id="PF04616">
    <property type="entry name" value="Glyco_hydro_43"/>
    <property type="match status" value="1"/>
</dbReference>
<organism evidence="6 7">
    <name type="scientific">Novipirellula artificiosorum</name>
    <dbReference type="NCBI Taxonomy" id="2528016"/>
    <lineage>
        <taxon>Bacteria</taxon>
        <taxon>Pseudomonadati</taxon>
        <taxon>Planctomycetota</taxon>
        <taxon>Planctomycetia</taxon>
        <taxon>Pirellulales</taxon>
        <taxon>Pirellulaceae</taxon>
        <taxon>Novipirellula</taxon>
    </lineage>
</organism>
<evidence type="ECO:0000313" key="6">
    <source>
        <dbReference type="EMBL" id="TWU38195.1"/>
    </source>
</evidence>
<accession>A0A5C6DPP2</accession>
<feature type="signal peptide" evidence="5">
    <location>
        <begin position="1"/>
        <end position="22"/>
    </location>
</feature>
<dbReference type="RefSeq" id="WP_197231281.1">
    <property type="nucleotide sequence ID" value="NZ_SJPV01000004.1"/>
</dbReference>
<comment type="caution">
    <text evidence="6">The sequence shown here is derived from an EMBL/GenBank/DDBJ whole genome shotgun (WGS) entry which is preliminary data.</text>
</comment>
<dbReference type="EMBL" id="SJPV01000004">
    <property type="protein sequence ID" value="TWU38195.1"/>
    <property type="molecule type" value="Genomic_DNA"/>
</dbReference>
<dbReference type="Gene3D" id="2.115.10.20">
    <property type="entry name" value="Glycosyl hydrolase domain, family 43"/>
    <property type="match status" value="1"/>
</dbReference>
<sequence length="408" mass="45652" precursor="true">MKSLRCGAVCMLYGTISLAVLAANARAEDLFIDSGSLWPDNNGVHVNAHGGGVLFHQGTYFWYGEHKVAGPSGNRAQVGVHVYSSKDLKRWKDEGIALQVSDNPKSDIFKGCVLERPKVIYNRKTGKYVMWFHLELIGCGYSSARAGVAVADSPTGPFTFLHSLRPNAGTWPLNATQEVTDAKAMARFEQEHKGLMGQEFAPGEQDSNTYKTFMTHWHDEDNRLEIYRRDFSTGQFCRDMTLFVDDDATAYHLFASEENQTLHISRLSDDYLSHSGQWARVQPGGKNEAPAIFNRDGKYYLLSSGCTGWAPNEARSFVADTIFGPYEPLGNPCRGTNPQNNLGPEKTFGGQSTFVLPMPGKKDAFVAMFDEWRPKNPIDGRYYWLPIVFTENGFAMEWSDAWSPDESF</sequence>
<dbReference type="PANTHER" id="PTHR22925:SF3">
    <property type="entry name" value="GLYCOSYL HYDROLASE FAMILY PROTEIN 43"/>
    <property type="match status" value="1"/>
</dbReference>
<dbReference type="SUPFAM" id="SSF75005">
    <property type="entry name" value="Arabinanase/levansucrase/invertase"/>
    <property type="match status" value="1"/>
</dbReference>
<keyword evidence="3 4" id="KW-0326">Glycosidase</keyword>
<evidence type="ECO:0000313" key="7">
    <source>
        <dbReference type="Proteomes" id="UP000319143"/>
    </source>
</evidence>
<keyword evidence="2 4" id="KW-0378">Hydrolase</keyword>
<feature type="chain" id="PRO_5022674007" evidence="5">
    <location>
        <begin position="23"/>
        <end position="408"/>
    </location>
</feature>
<protein>
    <submittedName>
        <fullName evidence="6">Glycosyl hydrolases family 43</fullName>
    </submittedName>
</protein>
<dbReference type="Proteomes" id="UP000319143">
    <property type="component" value="Unassembled WGS sequence"/>
</dbReference>
<evidence type="ECO:0000256" key="2">
    <source>
        <dbReference type="ARBA" id="ARBA00022801"/>
    </source>
</evidence>
<name>A0A5C6DPP2_9BACT</name>
<dbReference type="InterPro" id="IPR023296">
    <property type="entry name" value="Glyco_hydro_beta-prop_sf"/>
</dbReference>
<dbReference type="GO" id="GO:0005975">
    <property type="term" value="P:carbohydrate metabolic process"/>
    <property type="evidence" value="ECO:0007669"/>
    <property type="project" value="InterPro"/>
</dbReference>
<evidence type="ECO:0000256" key="5">
    <source>
        <dbReference type="SAM" id="SignalP"/>
    </source>
</evidence>
<comment type="similarity">
    <text evidence="1 4">Belongs to the glycosyl hydrolase 43 family.</text>
</comment>
<dbReference type="PANTHER" id="PTHR22925">
    <property type="entry name" value="GLYCOSYL HYDROLASE 43 FAMILY MEMBER"/>
    <property type="match status" value="1"/>
</dbReference>
<dbReference type="InterPro" id="IPR006710">
    <property type="entry name" value="Glyco_hydro_43"/>
</dbReference>
<keyword evidence="5" id="KW-0732">Signal</keyword>
<evidence type="ECO:0000256" key="1">
    <source>
        <dbReference type="ARBA" id="ARBA00009865"/>
    </source>
</evidence>